<keyword evidence="3" id="KW-0547">Nucleotide-binding</keyword>
<evidence type="ECO:0000256" key="5">
    <source>
        <dbReference type="ARBA" id="ARBA00022840"/>
    </source>
</evidence>
<gene>
    <name evidence="7" type="ORF">H9736_05975</name>
</gene>
<comment type="caution">
    <text evidence="7">The sequence shown here is derived from an EMBL/GenBank/DDBJ whole genome shotgun (WGS) entry which is preliminary data.</text>
</comment>
<dbReference type="CDD" id="cd01167">
    <property type="entry name" value="bac_FRK"/>
    <property type="match status" value="1"/>
</dbReference>
<dbReference type="Pfam" id="PF00294">
    <property type="entry name" value="PfkB"/>
    <property type="match status" value="1"/>
</dbReference>
<evidence type="ECO:0000313" key="7">
    <source>
        <dbReference type="EMBL" id="HIX65781.1"/>
    </source>
</evidence>
<dbReference type="SUPFAM" id="SSF53613">
    <property type="entry name" value="Ribokinase-like"/>
    <property type="match status" value="1"/>
</dbReference>
<dbReference type="InterPro" id="IPR002173">
    <property type="entry name" value="Carboh/pur_kinase_PfkB_CS"/>
</dbReference>
<organism evidence="7 8">
    <name type="scientific">Candidatus Anaerotruncus excrementipullorum</name>
    <dbReference type="NCBI Taxonomy" id="2838465"/>
    <lineage>
        <taxon>Bacteria</taxon>
        <taxon>Bacillati</taxon>
        <taxon>Bacillota</taxon>
        <taxon>Clostridia</taxon>
        <taxon>Eubacteriales</taxon>
        <taxon>Oscillospiraceae</taxon>
        <taxon>Anaerotruncus</taxon>
    </lineage>
</organism>
<evidence type="ECO:0000256" key="3">
    <source>
        <dbReference type="ARBA" id="ARBA00022741"/>
    </source>
</evidence>
<dbReference type="Proteomes" id="UP000886800">
    <property type="component" value="Unassembled WGS sequence"/>
</dbReference>
<reference evidence="7" key="2">
    <citation type="submission" date="2021-04" db="EMBL/GenBank/DDBJ databases">
        <authorList>
            <person name="Gilroy R."/>
        </authorList>
    </citation>
    <scope>NUCLEOTIDE SEQUENCE</scope>
    <source>
        <strain evidence="7">CHK188-5543</strain>
    </source>
</reference>
<dbReference type="PROSITE" id="PS00584">
    <property type="entry name" value="PFKB_KINASES_2"/>
    <property type="match status" value="1"/>
</dbReference>
<evidence type="ECO:0000313" key="8">
    <source>
        <dbReference type="Proteomes" id="UP000886800"/>
    </source>
</evidence>
<keyword evidence="5" id="KW-0067">ATP-binding</keyword>
<sequence length="327" mass="34277">MAELVALGELLIDFAPRGTDREGNPLLAVQPGGAPGNFLAAASRYGISTALLAKVGEDAFGRLLVEALAGAGVETRGVRLDPAVFTTLAFVTLDGQGDRSFSFARKPGADTCLTFSELDLALLEGARAFHFGSLSLTDEPVRTCTYQAVAYAKERGKLITFDPNLRPPLWRTPQEARREILWGLGQAQVVKLSGEEAAFLWGCNPLEGARQLLDTFPQVQLVLLTLGEAGCLLQNRRAACRLGALKVQPVDTTGAGDIFGGAAISQLLRLDTPPGELSAEELGWVARFATAAAGLSTLRPGGIPSVPPLGQVEAQAAAIEAEGGSEG</sequence>
<dbReference type="PANTHER" id="PTHR43085:SF1">
    <property type="entry name" value="PSEUDOURIDINE KINASE-RELATED"/>
    <property type="match status" value="1"/>
</dbReference>
<dbReference type="Gene3D" id="3.40.1190.20">
    <property type="match status" value="1"/>
</dbReference>
<dbReference type="EMBL" id="DXES01000127">
    <property type="protein sequence ID" value="HIX65781.1"/>
    <property type="molecule type" value="Genomic_DNA"/>
</dbReference>
<dbReference type="InterPro" id="IPR029056">
    <property type="entry name" value="Ribokinase-like"/>
</dbReference>
<dbReference type="InterPro" id="IPR011611">
    <property type="entry name" value="PfkB_dom"/>
</dbReference>
<evidence type="ECO:0000256" key="4">
    <source>
        <dbReference type="ARBA" id="ARBA00022777"/>
    </source>
</evidence>
<keyword evidence="4 7" id="KW-0418">Kinase</keyword>
<proteinExistence type="inferred from homology"/>
<feature type="domain" description="Carbohydrate kinase PfkB" evidence="6">
    <location>
        <begin position="1"/>
        <end position="307"/>
    </location>
</feature>
<evidence type="ECO:0000259" key="6">
    <source>
        <dbReference type="Pfam" id="PF00294"/>
    </source>
</evidence>
<evidence type="ECO:0000256" key="2">
    <source>
        <dbReference type="ARBA" id="ARBA00022679"/>
    </source>
</evidence>
<dbReference type="GO" id="GO:0005524">
    <property type="term" value="F:ATP binding"/>
    <property type="evidence" value="ECO:0007669"/>
    <property type="project" value="UniProtKB-KW"/>
</dbReference>
<dbReference type="PANTHER" id="PTHR43085">
    <property type="entry name" value="HEXOKINASE FAMILY MEMBER"/>
    <property type="match status" value="1"/>
</dbReference>
<keyword evidence="2" id="KW-0808">Transferase</keyword>
<dbReference type="InterPro" id="IPR050306">
    <property type="entry name" value="PfkB_Carbo_kinase"/>
</dbReference>
<reference evidence="7" key="1">
    <citation type="journal article" date="2021" name="PeerJ">
        <title>Extensive microbial diversity within the chicken gut microbiome revealed by metagenomics and culture.</title>
        <authorList>
            <person name="Gilroy R."/>
            <person name="Ravi A."/>
            <person name="Getino M."/>
            <person name="Pursley I."/>
            <person name="Horton D.L."/>
            <person name="Alikhan N.F."/>
            <person name="Baker D."/>
            <person name="Gharbi K."/>
            <person name="Hall N."/>
            <person name="Watson M."/>
            <person name="Adriaenssens E.M."/>
            <person name="Foster-Nyarko E."/>
            <person name="Jarju S."/>
            <person name="Secka A."/>
            <person name="Antonio M."/>
            <person name="Oren A."/>
            <person name="Chaudhuri R.R."/>
            <person name="La Ragione R."/>
            <person name="Hildebrand F."/>
            <person name="Pallen M.J."/>
        </authorList>
    </citation>
    <scope>NUCLEOTIDE SEQUENCE</scope>
    <source>
        <strain evidence="7">CHK188-5543</strain>
    </source>
</reference>
<comment type="similarity">
    <text evidence="1">Belongs to the carbohydrate kinase PfkB family.</text>
</comment>
<dbReference type="AlphaFoldDB" id="A0A9D1WRL0"/>
<accession>A0A9D1WRL0</accession>
<dbReference type="GO" id="GO:0016301">
    <property type="term" value="F:kinase activity"/>
    <property type="evidence" value="ECO:0007669"/>
    <property type="project" value="UniProtKB-KW"/>
</dbReference>
<name>A0A9D1WRL0_9FIRM</name>
<evidence type="ECO:0000256" key="1">
    <source>
        <dbReference type="ARBA" id="ARBA00010688"/>
    </source>
</evidence>
<protein>
    <submittedName>
        <fullName evidence="7">Carbohydrate kinase</fullName>
    </submittedName>
</protein>